<sequence length="129" mass="15017">MQTCNKHYPSAGKYMYKNCKSVLEGHWTDGYLSHGKWTLPNGRNLFVFFFQSYCIAICWSCIFHSRAPFLACLHQRSSHPGKRIYSLLLLYFGSTILLSLSMQVYISLGTSDITNRREKVYGFLRTKRN</sequence>
<proteinExistence type="predicted"/>
<protein>
    <submittedName>
        <fullName evidence="2">Uncharacterized protein</fullName>
    </submittedName>
</protein>
<name>A0A1A8YR24_PLAOA</name>
<dbReference type="EMBL" id="FLRD01000065">
    <property type="protein sequence ID" value="SBT34072.1"/>
    <property type="molecule type" value="Genomic_DNA"/>
</dbReference>
<evidence type="ECO:0000313" key="2">
    <source>
        <dbReference type="EMBL" id="SBT34072.1"/>
    </source>
</evidence>
<keyword evidence="1" id="KW-0812">Transmembrane</keyword>
<feature type="transmembrane region" description="Helical" evidence="1">
    <location>
        <begin position="84"/>
        <end position="106"/>
    </location>
</feature>
<accession>A0A1A8YR24</accession>
<dbReference type="Proteomes" id="UP000078550">
    <property type="component" value="Unassembled WGS sequence"/>
</dbReference>
<dbReference type="EMBL" id="FLRE01000082">
    <property type="protein sequence ID" value="SBT34564.1"/>
    <property type="molecule type" value="Genomic_DNA"/>
</dbReference>
<evidence type="ECO:0000313" key="4">
    <source>
        <dbReference type="Proteomes" id="UP000078550"/>
    </source>
</evidence>
<organism evidence="2 5">
    <name type="scientific">Plasmodium ovale wallikeri</name>
    <dbReference type="NCBI Taxonomy" id="864142"/>
    <lineage>
        <taxon>Eukaryota</taxon>
        <taxon>Sar</taxon>
        <taxon>Alveolata</taxon>
        <taxon>Apicomplexa</taxon>
        <taxon>Aconoidasida</taxon>
        <taxon>Haemosporida</taxon>
        <taxon>Plasmodiidae</taxon>
        <taxon>Plasmodium</taxon>
        <taxon>Plasmodium (Plasmodium)</taxon>
    </lineage>
</organism>
<reference evidence="2" key="2">
    <citation type="submission" date="2016-05" db="EMBL/GenBank/DDBJ databases">
        <authorList>
            <person name="Lavstsen T."/>
            <person name="Jespersen J.S."/>
        </authorList>
    </citation>
    <scope>NUCLEOTIDE SEQUENCE [LARGE SCALE GENOMIC DNA]</scope>
</reference>
<gene>
    <name evidence="2" type="ORF">POVWA1_020350</name>
    <name evidence="3" type="ORF">POVWA2_020530</name>
</gene>
<dbReference type="AlphaFoldDB" id="A0A1A8YR24"/>
<evidence type="ECO:0000256" key="1">
    <source>
        <dbReference type="SAM" id="Phobius"/>
    </source>
</evidence>
<evidence type="ECO:0000313" key="3">
    <source>
        <dbReference type="EMBL" id="SBT34564.1"/>
    </source>
</evidence>
<keyword evidence="1" id="KW-0472">Membrane</keyword>
<feature type="transmembrane region" description="Helical" evidence="1">
    <location>
        <begin position="45"/>
        <end position="63"/>
    </location>
</feature>
<keyword evidence="5" id="KW-1185">Reference proteome</keyword>
<reference evidence="4 5" key="1">
    <citation type="submission" date="2016-05" db="EMBL/GenBank/DDBJ databases">
        <authorList>
            <person name="Naeem Raeece"/>
        </authorList>
    </citation>
    <scope>NUCLEOTIDE SEQUENCE [LARGE SCALE GENOMIC DNA]</scope>
</reference>
<keyword evidence="1" id="KW-1133">Transmembrane helix</keyword>
<dbReference type="Proteomes" id="UP000078555">
    <property type="component" value="Unassembled WGS sequence"/>
</dbReference>
<evidence type="ECO:0000313" key="5">
    <source>
        <dbReference type="Proteomes" id="UP000078555"/>
    </source>
</evidence>